<dbReference type="InterPro" id="IPR001692">
    <property type="entry name" value="Histidinol_DH_CS"/>
</dbReference>
<sequence length="157" mass="16770">QAIAALAFGTESIPRVDKICGPGNIYVVLAKKMVYGVVDIDGLQGPSEVLIIADETASPRYCAADLLAQAEHDRLASAILLTTSRKLAEEVDREVERQLKGLPRQAIAAESLENMGMLVVVANVDEAIELANLTTNADKGARIKSITETLRAAVEDI</sequence>
<keyword evidence="3" id="KW-0862">Zinc</keyword>
<organism evidence="5">
    <name type="scientific">marine sediment metagenome</name>
    <dbReference type="NCBI Taxonomy" id="412755"/>
    <lineage>
        <taxon>unclassified sequences</taxon>
        <taxon>metagenomes</taxon>
        <taxon>ecological metagenomes</taxon>
    </lineage>
</organism>
<dbReference type="GO" id="GO:0000105">
    <property type="term" value="P:L-histidine biosynthetic process"/>
    <property type="evidence" value="ECO:0007669"/>
    <property type="project" value="UniProtKB-ARBA"/>
</dbReference>
<evidence type="ECO:0000256" key="4">
    <source>
        <dbReference type="ARBA" id="ARBA00023002"/>
    </source>
</evidence>
<evidence type="ECO:0008006" key="6">
    <source>
        <dbReference type="Google" id="ProtNLM"/>
    </source>
</evidence>
<protein>
    <recommendedName>
        <fullName evidence="6">Histidinol dehydrogenase</fullName>
    </recommendedName>
</protein>
<dbReference type="GO" id="GO:0005829">
    <property type="term" value="C:cytosol"/>
    <property type="evidence" value="ECO:0007669"/>
    <property type="project" value="TreeGrafter"/>
</dbReference>
<evidence type="ECO:0000256" key="1">
    <source>
        <dbReference type="ARBA" id="ARBA00001947"/>
    </source>
</evidence>
<evidence type="ECO:0000256" key="3">
    <source>
        <dbReference type="ARBA" id="ARBA00022833"/>
    </source>
</evidence>
<gene>
    <name evidence="5" type="ORF">S01H4_61494</name>
</gene>
<dbReference type="InterPro" id="IPR016161">
    <property type="entry name" value="Ald_DH/histidinol_DH"/>
</dbReference>
<dbReference type="PANTHER" id="PTHR21256">
    <property type="entry name" value="HISTIDINOL DEHYDROGENASE HDH"/>
    <property type="match status" value="1"/>
</dbReference>
<evidence type="ECO:0000313" key="5">
    <source>
        <dbReference type="EMBL" id="GAH11333.1"/>
    </source>
</evidence>
<evidence type="ECO:0000256" key="2">
    <source>
        <dbReference type="ARBA" id="ARBA00022723"/>
    </source>
</evidence>
<keyword evidence="4" id="KW-0560">Oxidoreductase</keyword>
<dbReference type="AlphaFoldDB" id="X1ERQ7"/>
<dbReference type="PROSITE" id="PS00611">
    <property type="entry name" value="HISOL_DEHYDROGENASE"/>
    <property type="match status" value="1"/>
</dbReference>
<dbReference type="FunFam" id="3.40.50.1980:FF:000001">
    <property type="entry name" value="Histidinol dehydrogenase"/>
    <property type="match status" value="1"/>
</dbReference>
<dbReference type="GO" id="GO:0004399">
    <property type="term" value="F:histidinol dehydrogenase activity"/>
    <property type="evidence" value="ECO:0007669"/>
    <property type="project" value="TreeGrafter"/>
</dbReference>
<dbReference type="PRINTS" id="PR00083">
    <property type="entry name" value="HOLDHDRGNASE"/>
</dbReference>
<proteinExistence type="predicted"/>
<dbReference type="InterPro" id="IPR012131">
    <property type="entry name" value="Hstdl_DH"/>
</dbReference>
<dbReference type="Pfam" id="PF00815">
    <property type="entry name" value="Histidinol_dh"/>
    <property type="match status" value="1"/>
</dbReference>
<name>X1ERQ7_9ZZZZ</name>
<dbReference type="SUPFAM" id="SSF53720">
    <property type="entry name" value="ALDH-like"/>
    <property type="match status" value="1"/>
</dbReference>
<dbReference type="EMBL" id="BART01036476">
    <property type="protein sequence ID" value="GAH11333.1"/>
    <property type="molecule type" value="Genomic_DNA"/>
</dbReference>
<reference evidence="5" key="1">
    <citation type="journal article" date="2014" name="Front. Microbiol.">
        <title>High frequency of phylogenetically diverse reductive dehalogenase-homologous genes in deep subseafloor sedimentary metagenomes.</title>
        <authorList>
            <person name="Kawai M."/>
            <person name="Futagami T."/>
            <person name="Toyoda A."/>
            <person name="Takaki Y."/>
            <person name="Nishi S."/>
            <person name="Hori S."/>
            <person name="Arai W."/>
            <person name="Tsubouchi T."/>
            <person name="Morono Y."/>
            <person name="Uchiyama I."/>
            <person name="Ito T."/>
            <person name="Fujiyama A."/>
            <person name="Inagaki F."/>
            <person name="Takami H."/>
        </authorList>
    </citation>
    <scope>NUCLEOTIDE SEQUENCE</scope>
    <source>
        <strain evidence="5">Expedition CK06-06</strain>
    </source>
</reference>
<dbReference type="Gene3D" id="3.40.50.1980">
    <property type="entry name" value="Nitrogenase molybdenum iron protein domain"/>
    <property type="match status" value="1"/>
</dbReference>
<feature type="non-terminal residue" evidence="5">
    <location>
        <position position="1"/>
    </location>
</feature>
<keyword evidence="2" id="KW-0479">Metal-binding</keyword>
<accession>X1ERQ7</accession>
<dbReference type="PANTHER" id="PTHR21256:SF2">
    <property type="entry name" value="HISTIDINE BIOSYNTHESIS TRIFUNCTIONAL PROTEIN"/>
    <property type="match status" value="1"/>
</dbReference>
<dbReference type="GO" id="GO:0051287">
    <property type="term" value="F:NAD binding"/>
    <property type="evidence" value="ECO:0007669"/>
    <property type="project" value="InterPro"/>
</dbReference>
<comment type="cofactor">
    <cofactor evidence="1">
        <name>Zn(2+)</name>
        <dbReference type="ChEBI" id="CHEBI:29105"/>
    </cofactor>
</comment>
<comment type="caution">
    <text evidence="5">The sequence shown here is derived from an EMBL/GenBank/DDBJ whole genome shotgun (WGS) entry which is preliminary data.</text>
</comment>
<dbReference type="GO" id="GO:0046872">
    <property type="term" value="F:metal ion binding"/>
    <property type="evidence" value="ECO:0007669"/>
    <property type="project" value="UniProtKB-KW"/>
</dbReference>